<accession>A0A4Z2FME3</accession>
<dbReference type="AlphaFoldDB" id="A0A4Z2FME3"/>
<dbReference type="EMBL" id="SRLO01001066">
    <property type="protein sequence ID" value="TNN42030.1"/>
    <property type="molecule type" value="Genomic_DNA"/>
</dbReference>
<proteinExistence type="predicted"/>
<organism evidence="1 2">
    <name type="scientific">Liparis tanakae</name>
    <name type="common">Tanaka's snailfish</name>
    <dbReference type="NCBI Taxonomy" id="230148"/>
    <lineage>
        <taxon>Eukaryota</taxon>
        <taxon>Metazoa</taxon>
        <taxon>Chordata</taxon>
        <taxon>Craniata</taxon>
        <taxon>Vertebrata</taxon>
        <taxon>Euteleostomi</taxon>
        <taxon>Actinopterygii</taxon>
        <taxon>Neopterygii</taxon>
        <taxon>Teleostei</taxon>
        <taxon>Neoteleostei</taxon>
        <taxon>Acanthomorphata</taxon>
        <taxon>Eupercaria</taxon>
        <taxon>Perciformes</taxon>
        <taxon>Cottioidei</taxon>
        <taxon>Cottales</taxon>
        <taxon>Liparidae</taxon>
        <taxon>Liparis</taxon>
    </lineage>
</organism>
<protein>
    <submittedName>
        <fullName evidence="1">Uncharacterized protein</fullName>
    </submittedName>
</protein>
<gene>
    <name evidence="1" type="ORF">EYF80_047804</name>
</gene>
<reference evidence="1 2" key="1">
    <citation type="submission" date="2019-03" db="EMBL/GenBank/DDBJ databases">
        <title>First draft genome of Liparis tanakae, snailfish: a comprehensive survey of snailfish specific genes.</title>
        <authorList>
            <person name="Kim W."/>
            <person name="Song I."/>
            <person name="Jeong J.-H."/>
            <person name="Kim D."/>
            <person name="Kim S."/>
            <person name="Ryu S."/>
            <person name="Song J.Y."/>
            <person name="Lee S.K."/>
        </authorList>
    </citation>
    <scope>NUCLEOTIDE SEQUENCE [LARGE SCALE GENOMIC DNA]</scope>
    <source>
        <tissue evidence="1">Muscle</tissue>
    </source>
</reference>
<sequence length="106" mass="11549">MYFTRSPEGNIQSCVKENGRSVTACPSRADAIHRSFSGFGERRAVSQVIVIGGCDSTPVSLKSEWCVRQRQRRVSSYTQSLDGGAEIHLDPALSDSPFGRGLSLTK</sequence>
<name>A0A4Z2FME3_9TELE</name>
<evidence type="ECO:0000313" key="2">
    <source>
        <dbReference type="Proteomes" id="UP000314294"/>
    </source>
</evidence>
<keyword evidence="2" id="KW-1185">Reference proteome</keyword>
<dbReference type="Proteomes" id="UP000314294">
    <property type="component" value="Unassembled WGS sequence"/>
</dbReference>
<evidence type="ECO:0000313" key="1">
    <source>
        <dbReference type="EMBL" id="TNN42030.1"/>
    </source>
</evidence>
<comment type="caution">
    <text evidence="1">The sequence shown here is derived from an EMBL/GenBank/DDBJ whole genome shotgun (WGS) entry which is preliminary data.</text>
</comment>